<dbReference type="PANTHER" id="PTHR30136">
    <property type="entry name" value="HELIX-TURN-HELIX TRANSCRIPTIONAL REGULATOR, ICLR FAMILY"/>
    <property type="match status" value="1"/>
</dbReference>
<dbReference type="InterPro" id="IPR012794">
    <property type="entry name" value="PcaR_PcaU"/>
</dbReference>
<organism evidence="7 8">
    <name type="scientific">Plasticicumulans lactativorans</name>
    <dbReference type="NCBI Taxonomy" id="1133106"/>
    <lineage>
        <taxon>Bacteria</taxon>
        <taxon>Pseudomonadati</taxon>
        <taxon>Pseudomonadota</taxon>
        <taxon>Gammaproteobacteria</taxon>
        <taxon>Candidatus Competibacteraceae</taxon>
        <taxon>Plasticicumulans</taxon>
    </lineage>
</organism>
<dbReference type="RefSeq" id="WP_132545866.1">
    <property type="nucleotide sequence ID" value="NZ_SLWY01000038.1"/>
</dbReference>
<feature type="domain" description="HTH iclR-type" evidence="5">
    <location>
        <begin position="44"/>
        <end position="104"/>
    </location>
</feature>
<dbReference type="OrthoDB" id="9807558at2"/>
<evidence type="ECO:0000259" key="5">
    <source>
        <dbReference type="PROSITE" id="PS51077"/>
    </source>
</evidence>
<dbReference type="InterPro" id="IPR014757">
    <property type="entry name" value="Tscrpt_reg_IclR_C"/>
</dbReference>
<dbReference type="EMBL" id="SLWY01000038">
    <property type="protein sequence ID" value="TCO75797.1"/>
    <property type="molecule type" value="Genomic_DNA"/>
</dbReference>
<dbReference type="Pfam" id="PF01614">
    <property type="entry name" value="IclR_C"/>
    <property type="match status" value="1"/>
</dbReference>
<dbReference type="GO" id="GO:0045892">
    <property type="term" value="P:negative regulation of DNA-templated transcription"/>
    <property type="evidence" value="ECO:0007669"/>
    <property type="project" value="TreeGrafter"/>
</dbReference>
<keyword evidence="8" id="KW-1185">Reference proteome</keyword>
<sequence length="289" mass="31320">MDPNEVPDDDAATSGGALPRRAPGPPRPAPIAEIDALSGDPSFMTSLARGLAVIRAFSERRKSMTIAQISQKTGIPRAAVRRCLFTLAQLGYVHDDNRSFSLLPKVMSLGHAYLSSTPLPVMAQPFLDHVREALHEACSLAILDGDDILYIARSATTTRIMSVDLKIGSRLPAYCTSMGRVLLAAMPQAELDAYLLREELKPLTDRTITSRASLLQALAAVRQNGWAIVDQELELGLRSLAVPIHDTSGTVMGAMNVSVQAARVPVKELETRFLPVLLEASRELSMQLL</sequence>
<proteinExistence type="predicted"/>
<comment type="caution">
    <text evidence="7">The sequence shown here is derived from an EMBL/GenBank/DDBJ whole genome shotgun (WGS) entry which is preliminary data.</text>
</comment>
<dbReference type="InterPro" id="IPR050707">
    <property type="entry name" value="HTH_MetabolicPath_Reg"/>
</dbReference>
<evidence type="ECO:0000256" key="4">
    <source>
        <dbReference type="SAM" id="MobiDB-lite"/>
    </source>
</evidence>
<feature type="region of interest" description="Disordered" evidence="4">
    <location>
        <begin position="1"/>
        <end position="29"/>
    </location>
</feature>
<feature type="domain" description="IclR-ED" evidence="6">
    <location>
        <begin position="105"/>
        <end position="289"/>
    </location>
</feature>
<keyword evidence="2" id="KW-0238">DNA-binding</keyword>
<dbReference type="GO" id="GO:0045893">
    <property type="term" value="P:positive regulation of DNA-templated transcription"/>
    <property type="evidence" value="ECO:0007669"/>
    <property type="project" value="InterPro"/>
</dbReference>
<evidence type="ECO:0000256" key="2">
    <source>
        <dbReference type="ARBA" id="ARBA00023125"/>
    </source>
</evidence>
<dbReference type="NCBIfam" id="TIGR02431">
    <property type="entry name" value="pcaR_pcaU"/>
    <property type="match status" value="1"/>
</dbReference>
<gene>
    <name evidence="7" type="ORF">EV699_1381</name>
</gene>
<reference evidence="7 8" key="1">
    <citation type="submission" date="2019-03" db="EMBL/GenBank/DDBJ databases">
        <title>Genomic Encyclopedia of Type Strains, Phase IV (KMG-IV): sequencing the most valuable type-strain genomes for metagenomic binning, comparative biology and taxonomic classification.</title>
        <authorList>
            <person name="Goeker M."/>
        </authorList>
    </citation>
    <scope>NUCLEOTIDE SEQUENCE [LARGE SCALE GENOMIC DNA]</scope>
    <source>
        <strain evidence="7 8">DSM 25287</strain>
    </source>
</reference>
<dbReference type="InterPro" id="IPR005471">
    <property type="entry name" value="Tscrpt_reg_IclR_N"/>
</dbReference>
<evidence type="ECO:0000259" key="6">
    <source>
        <dbReference type="PROSITE" id="PS51078"/>
    </source>
</evidence>
<dbReference type="Gene3D" id="3.30.450.40">
    <property type="match status" value="1"/>
</dbReference>
<keyword evidence="1" id="KW-0805">Transcription regulation</keyword>
<dbReference type="SMART" id="SM00346">
    <property type="entry name" value="HTH_ICLR"/>
    <property type="match status" value="1"/>
</dbReference>
<dbReference type="GO" id="GO:0003700">
    <property type="term" value="F:DNA-binding transcription factor activity"/>
    <property type="evidence" value="ECO:0007669"/>
    <property type="project" value="TreeGrafter"/>
</dbReference>
<dbReference type="GO" id="GO:0046278">
    <property type="term" value="P:3,4-dihydroxybenzoate metabolic process"/>
    <property type="evidence" value="ECO:0007669"/>
    <property type="project" value="InterPro"/>
</dbReference>
<evidence type="ECO:0000256" key="3">
    <source>
        <dbReference type="ARBA" id="ARBA00023163"/>
    </source>
</evidence>
<accession>A0A4R2KSS7</accession>
<dbReference type="PANTHER" id="PTHR30136:SF34">
    <property type="entry name" value="TRANSCRIPTIONAL REGULATOR"/>
    <property type="match status" value="1"/>
</dbReference>
<dbReference type="PROSITE" id="PS51077">
    <property type="entry name" value="HTH_ICLR"/>
    <property type="match status" value="1"/>
</dbReference>
<feature type="compositionally biased region" description="Acidic residues" evidence="4">
    <location>
        <begin position="1"/>
        <end position="11"/>
    </location>
</feature>
<dbReference type="AlphaFoldDB" id="A0A4R2KSS7"/>
<name>A0A4R2KSS7_9GAMM</name>
<dbReference type="Pfam" id="PF09339">
    <property type="entry name" value="HTH_IclR"/>
    <property type="match status" value="1"/>
</dbReference>
<evidence type="ECO:0000256" key="1">
    <source>
        <dbReference type="ARBA" id="ARBA00023015"/>
    </source>
</evidence>
<dbReference type="SUPFAM" id="SSF46785">
    <property type="entry name" value="Winged helix' DNA-binding domain"/>
    <property type="match status" value="1"/>
</dbReference>
<protein>
    <submittedName>
        <fullName evidence="7">IclR family transcriptional regulator</fullName>
    </submittedName>
</protein>
<dbReference type="InterPro" id="IPR036388">
    <property type="entry name" value="WH-like_DNA-bd_sf"/>
</dbReference>
<evidence type="ECO:0000313" key="7">
    <source>
        <dbReference type="EMBL" id="TCO75797.1"/>
    </source>
</evidence>
<dbReference type="Gene3D" id="1.10.10.10">
    <property type="entry name" value="Winged helix-like DNA-binding domain superfamily/Winged helix DNA-binding domain"/>
    <property type="match status" value="1"/>
</dbReference>
<evidence type="ECO:0000313" key="8">
    <source>
        <dbReference type="Proteomes" id="UP000295765"/>
    </source>
</evidence>
<dbReference type="GO" id="GO:0003677">
    <property type="term" value="F:DNA binding"/>
    <property type="evidence" value="ECO:0007669"/>
    <property type="project" value="UniProtKB-KW"/>
</dbReference>
<dbReference type="Proteomes" id="UP000295765">
    <property type="component" value="Unassembled WGS sequence"/>
</dbReference>
<dbReference type="InterPro" id="IPR036390">
    <property type="entry name" value="WH_DNA-bd_sf"/>
</dbReference>
<dbReference type="PROSITE" id="PS51078">
    <property type="entry name" value="ICLR_ED"/>
    <property type="match status" value="1"/>
</dbReference>
<keyword evidence="3" id="KW-0804">Transcription</keyword>
<dbReference type="InterPro" id="IPR029016">
    <property type="entry name" value="GAF-like_dom_sf"/>
</dbReference>
<dbReference type="SUPFAM" id="SSF55781">
    <property type="entry name" value="GAF domain-like"/>
    <property type="match status" value="1"/>
</dbReference>